<evidence type="ECO:0000313" key="2">
    <source>
        <dbReference type="EMBL" id="GBE90188.1"/>
    </source>
</evidence>
<dbReference type="AlphaFoldDB" id="A0A401H6W1"/>
<proteinExistence type="predicted"/>
<keyword evidence="1" id="KW-0175">Coiled coil</keyword>
<evidence type="ECO:0000256" key="1">
    <source>
        <dbReference type="SAM" id="Coils"/>
    </source>
</evidence>
<feature type="coiled-coil region" evidence="1">
    <location>
        <begin position="87"/>
        <end position="114"/>
    </location>
</feature>
<sequence>MTRDLDPWQALRQLEVPSPEVLDAAAEALNEALIAATEKVVPKSEPCKQSKKWWSKELTALKDLLSSQRQEAREWLSRYQDENTHWTKRIKATANRLAREIKKAKREWVEMTLQEATSKNVWDVNKWTKGTRQYPSPAIQ</sequence>
<gene>
    <name evidence="2" type="ORF">SCP_1900370</name>
</gene>
<dbReference type="GeneID" id="38787105"/>
<evidence type="ECO:0000313" key="3">
    <source>
        <dbReference type="Proteomes" id="UP000287166"/>
    </source>
</evidence>
<comment type="caution">
    <text evidence="2">The sequence shown here is derived from an EMBL/GenBank/DDBJ whole genome shotgun (WGS) entry which is preliminary data.</text>
</comment>
<dbReference type="EMBL" id="BFAD01000019">
    <property type="protein sequence ID" value="GBE90188.1"/>
    <property type="molecule type" value="Genomic_DNA"/>
</dbReference>
<accession>A0A401H6W1</accession>
<name>A0A401H6W1_9APHY</name>
<organism evidence="2 3">
    <name type="scientific">Sparassis crispa</name>
    <dbReference type="NCBI Taxonomy" id="139825"/>
    <lineage>
        <taxon>Eukaryota</taxon>
        <taxon>Fungi</taxon>
        <taxon>Dikarya</taxon>
        <taxon>Basidiomycota</taxon>
        <taxon>Agaricomycotina</taxon>
        <taxon>Agaricomycetes</taxon>
        <taxon>Polyporales</taxon>
        <taxon>Sparassidaceae</taxon>
        <taxon>Sparassis</taxon>
    </lineage>
</organism>
<keyword evidence="3" id="KW-1185">Reference proteome</keyword>
<reference evidence="2 3" key="1">
    <citation type="journal article" date="2018" name="Sci. Rep.">
        <title>Genome sequence of the cauliflower mushroom Sparassis crispa (Hanabiratake) and its association with beneficial usage.</title>
        <authorList>
            <person name="Kiyama R."/>
            <person name="Furutani Y."/>
            <person name="Kawaguchi K."/>
            <person name="Nakanishi T."/>
        </authorList>
    </citation>
    <scope>NUCLEOTIDE SEQUENCE [LARGE SCALE GENOMIC DNA]</scope>
</reference>
<dbReference type="RefSeq" id="XP_027621101.1">
    <property type="nucleotide sequence ID" value="XM_027765300.1"/>
</dbReference>
<dbReference type="InParanoid" id="A0A401H6W1"/>
<dbReference type="STRING" id="139825.A0A401H6W1"/>
<protein>
    <submittedName>
        <fullName evidence="2">Uncharacterized protein</fullName>
    </submittedName>
</protein>
<dbReference type="Proteomes" id="UP000287166">
    <property type="component" value="Unassembled WGS sequence"/>
</dbReference>